<dbReference type="PRINTS" id="PR01036">
    <property type="entry name" value="TCRTETB"/>
</dbReference>
<keyword evidence="6 7" id="KW-0472">Membrane</keyword>
<dbReference type="Proteomes" id="UP001315686">
    <property type="component" value="Unassembled WGS sequence"/>
</dbReference>
<feature type="transmembrane region" description="Helical" evidence="7">
    <location>
        <begin position="202"/>
        <end position="220"/>
    </location>
</feature>
<evidence type="ECO:0000256" key="6">
    <source>
        <dbReference type="ARBA" id="ARBA00023136"/>
    </source>
</evidence>
<feature type="transmembrane region" description="Helical" evidence="7">
    <location>
        <begin position="52"/>
        <end position="70"/>
    </location>
</feature>
<accession>A0AAP2CS20</accession>
<feature type="transmembrane region" description="Helical" evidence="7">
    <location>
        <begin position="170"/>
        <end position="190"/>
    </location>
</feature>
<reference evidence="9 10" key="1">
    <citation type="journal article" date="2021" name="Arch. Microbiol.">
        <title>Harenicola maris gen. nov., sp. nov. isolated from the Sea of Japan shallow sediments.</title>
        <authorList>
            <person name="Romanenko L.A."/>
            <person name="Kurilenko V.V."/>
            <person name="Chernysheva N.Y."/>
            <person name="Tekutyeva L.A."/>
            <person name="Velansky P.V."/>
            <person name="Svetashev V.I."/>
            <person name="Isaeva M.P."/>
        </authorList>
    </citation>
    <scope>NUCLEOTIDE SEQUENCE [LARGE SCALE GENOMIC DNA]</scope>
    <source>
        <strain evidence="9 10">KMM 3653</strain>
    </source>
</reference>
<organism evidence="9 10">
    <name type="scientific">Harenicola maris</name>
    <dbReference type="NCBI Taxonomy" id="2841044"/>
    <lineage>
        <taxon>Bacteria</taxon>
        <taxon>Pseudomonadati</taxon>
        <taxon>Pseudomonadota</taxon>
        <taxon>Alphaproteobacteria</taxon>
        <taxon>Rhodobacterales</taxon>
        <taxon>Paracoccaceae</taxon>
        <taxon>Harenicola</taxon>
    </lineage>
</organism>
<dbReference type="GO" id="GO:0005886">
    <property type="term" value="C:plasma membrane"/>
    <property type="evidence" value="ECO:0007669"/>
    <property type="project" value="UniProtKB-SubCell"/>
</dbReference>
<dbReference type="AlphaFoldDB" id="A0AAP2CS20"/>
<feature type="transmembrane region" description="Helical" evidence="7">
    <location>
        <begin position="226"/>
        <end position="245"/>
    </location>
</feature>
<feature type="domain" description="Major facilitator superfamily (MFS) profile" evidence="8">
    <location>
        <begin position="16"/>
        <end position="451"/>
    </location>
</feature>
<comment type="subcellular location">
    <subcellularLocation>
        <location evidence="1">Cell membrane</location>
        <topology evidence="1">Multi-pass membrane protein</topology>
    </subcellularLocation>
</comment>
<dbReference type="PANTHER" id="PTHR42718">
    <property type="entry name" value="MAJOR FACILITATOR SUPERFAMILY MULTIDRUG TRANSPORTER MFSC"/>
    <property type="match status" value="1"/>
</dbReference>
<feature type="transmembrane region" description="Helical" evidence="7">
    <location>
        <begin position="429"/>
        <end position="449"/>
    </location>
</feature>
<feature type="transmembrane region" description="Helical" evidence="7">
    <location>
        <begin position="404"/>
        <end position="423"/>
    </location>
</feature>
<feature type="transmembrane region" description="Helical" evidence="7">
    <location>
        <begin position="304"/>
        <end position="324"/>
    </location>
</feature>
<evidence type="ECO:0000259" key="8">
    <source>
        <dbReference type="PROSITE" id="PS50850"/>
    </source>
</evidence>
<dbReference type="PROSITE" id="PS50850">
    <property type="entry name" value="MFS"/>
    <property type="match status" value="1"/>
</dbReference>
<protein>
    <submittedName>
        <fullName evidence="9">MFS transporter</fullName>
    </submittedName>
</protein>
<dbReference type="Pfam" id="PF07690">
    <property type="entry name" value="MFS_1"/>
    <property type="match status" value="1"/>
</dbReference>
<dbReference type="RefSeq" id="WP_327792824.1">
    <property type="nucleotide sequence ID" value="NZ_JADQAZ010000001.1"/>
</dbReference>
<evidence type="ECO:0000313" key="10">
    <source>
        <dbReference type="Proteomes" id="UP001315686"/>
    </source>
</evidence>
<feature type="transmembrane region" description="Helical" evidence="7">
    <location>
        <begin position="82"/>
        <end position="101"/>
    </location>
</feature>
<name>A0AAP2CS20_9RHOB</name>
<evidence type="ECO:0000256" key="1">
    <source>
        <dbReference type="ARBA" id="ARBA00004651"/>
    </source>
</evidence>
<evidence type="ECO:0000256" key="3">
    <source>
        <dbReference type="ARBA" id="ARBA00022475"/>
    </source>
</evidence>
<evidence type="ECO:0000256" key="7">
    <source>
        <dbReference type="SAM" id="Phobius"/>
    </source>
</evidence>
<feature type="transmembrane region" description="Helical" evidence="7">
    <location>
        <begin position="331"/>
        <end position="350"/>
    </location>
</feature>
<proteinExistence type="predicted"/>
<feature type="transmembrane region" description="Helical" evidence="7">
    <location>
        <begin position="139"/>
        <end position="158"/>
    </location>
</feature>
<comment type="caution">
    <text evidence="9">The sequence shown here is derived from an EMBL/GenBank/DDBJ whole genome shotgun (WGS) entry which is preliminary data.</text>
</comment>
<gene>
    <name evidence="9" type="ORF">IV417_04470</name>
</gene>
<dbReference type="EMBL" id="JADQAZ010000001">
    <property type="protein sequence ID" value="MBT0956628.1"/>
    <property type="molecule type" value="Genomic_DNA"/>
</dbReference>
<evidence type="ECO:0000313" key="9">
    <source>
        <dbReference type="EMBL" id="MBT0956628.1"/>
    </source>
</evidence>
<keyword evidence="2" id="KW-0813">Transport</keyword>
<evidence type="ECO:0000256" key="4">
    <source>
        <dbReference type="ARBA" id="ARBA00022692"/>
    </source>
</evidence>
<feature type="transmembrane region" description="Helical" evidence="7">
    <location>
        <begin position="266"/>
        <end position="292"/>
    </location>
</feature>
<feature type="transmembrane region" description="Helical" evidence="7">
    <location>
        <begin position="356"/>
        <end position="374"/>
    </location>
</feature>
<feature type="transmembrane region" description="Helical" evidence="7">
    <location>
        <begin position="107"/>
        <end position="127"/>
    </location>
</feature>
<dbReference type="InterPro" id="IPR036259">
    <property type="entry name" value="MFS_trans_sf"/>
</dbReference>
<evidence type="ECO:0000256" key="5">
    <source>
        <dbReference type="ARBA" id="ARBA00022989"/>
    </source>
</evidence>
<dbReference type="CDD" id="cd17321">
    <property type="entry name" value="MFS_MMR_MDR_like"/>
    <property type="match status" value="1"/>
</dbReference>
<evidence type="ECO:0000256" key="2">
    <source>
        <dbReference type="ARBA" id="ARBA00022448"/>
    </source>
</evidence>
<dbReference type="InterPro" id="IPR011701">
    <property type="entry name" value="MFS"/>
</dbReference>
<dbReference type="InterPro" id="IPR020846">
    <property type="entry name" value="MFS_dom"/>
</dbReference>
<dbReference type="SUPFAM" id="SSF103473">
    <property type="entry name" value="MFS general substrate transporter"/>
    <property type="match status" value="1"/>
</dbReference>
<keyword evidence="3" id="KW-1003">Cell membrane</keyword>
<keyword evidence="10" id="KW-1185">Reference proteome</keyword>
<dbReference type="PANTHER" id="PTHR42718:SF46">
    <property type="entry name" value="BLR6921 PROTEIN"/>
    <property type="match status" value="1"/>
</dbReference>
<dbReference type="Gene3D" id="1.20.1250.20">
    <property type="entry name" value="MFS general substrate transporter like domains"/>
    <property type="match status" value="2"/>
</dbReference>
<keyword evidence="4 7" id="KW-0812">Transmembrane</keyword>
<sequence>MKPLAAPLTLRRTNIAFVFVLIGVWAVVLESMAVTVAVPAIAADFAISASRATWIMGMSQFIIVALLLPMASLGEAIGIRRLFLGGLCLFGAATVACILAPSFNTLILARAVQAIGTAAVMSVNFALARALYQNNRIGTAIGIMATSVAIATTAGPALSGLLLEVSGWRSVFGLMLLCSAVGFTGGMAMLPPNAPMGRRFDVKDAVLVALTLSCVLYVVNGAANGWPLPVMGLAAVAAALGFCVIARISKGKTGAVFPLDLLSLPVFNLSVIAAIFAFAAQSLGFVFLPFYLIDGAGLRPIDMALVLSIWPLSTALLAPILGWLSDRIAPGPIGAIGLFIFAAGFALLAAMPQGTGASGIALRLAACGIGFAVFQTPNNRLVMLSAPPDRSGAASGVISLARQFGRAFGTAIAAYTLTFASTTGSSAPLVIASGLALVGACAAVMRAIAIRDRKAS</sequence>
<keyword evidence="5 7" id="KW-1133">Transmembrane helix</keyword>
<dbReference type="GO" id="GO:0022857">
    <property type="term" value="F:transmembrane transporter activity"/>
    <property type="evidence" value="ECO:0007669"/>
    <property type="project" value="InterPro"/>
</dbReference>